<protein>
    <submittedName>
        <fullName evidence="1">Uncharacterized protein</fullName>
    </submittedName>
</protein>
<evidence type="ECO:0000313" key="2">
    <source>
        <dbReference type="Proteomes" id="UP001060085"/>
    </source>
</evidence>
<evidence type="ECO:0000313" key="1">
    <source>
        <dbReference type="EMBL" id="KAI5658728.1"/>
    </source>
</evidence>
<keyword evidence="2" id="KW-1185">Reference proteome</keyword>
<accession>A0ACC0AFG5</accession>
<dbReference type="Proteomes" id="UP001060085">
    <property type="component" value="Linkage Group LG06"/>
</dbReference>
<organism evidence="1 2">
    <name type="scientific">Catharanthus roseus</name>
    <name type="common">Madagascar periwinkle</name>
    <name type="synonym">Vinca rosea</name>
    <dbReference type="NCBI Taxonomy" id="4058"/>
    <lineage>
        <taxon>Eukaryota</taxon>
        <taxon>Viridiplantae</taxon>
        <taxon>Streptophyta</taxon>
        <taxon>Embryophyta</taxon>
        <taxon>Tracheophyta</taxon>
        <taxon>Spermatophyta</taxon>
        <taxon>Magnoliopsida</taxon>
        <taxon>eudicotyledons</taxon>
        <taxon>Gunneridae</taxon>
        <taxon>Pentapetalae</taxon>
        <taxon>asterids</taxon>
        <taxon>lamiids</taxon>
        <taxon>Gentianales</taxon>
        <taxon>Apocynaceae</taxon>
        <taxon>Rauvolfioideae</taxon>
        <taxon>Vinceae</taxon>
        <taxon>Catharanthinae</taxon>
        <taxon>Catharanthus</taxon>
    </lineage>
</organism>
<reference evidence="2" key="1">
    <citation type="journal article" date="2023" name="Nat. Plants">
        <title>Single-cell RNA sequencing provides a high-resolution roadmap for understanding the multicellular compartmentation of specialized metabolism.</title>
        <authorList>
            <person name="Sun S."/>
            <person name="Shen X."/>
            <person name="Li Y."/>
            <person name="Li Y."/>
            <person name="Wang S."/>
            <person name="Li R."/>
            <person name="Zhang H."/>
            <person name="Shen G."/>
            <person name="Guo B."/>
            <person name="Wei J."/>
            <person name="Xu J."/>
            <person name="St-Pierre B."/>
            <person name="Chen S."/>
            <person name="Sun C."/>
        </authorList>
    </citation>
    <scope>NUCLEOTIDE SEQUENCE [LARGE SCALE GENOMIC DNA]</scope>
</reference>
<dbReference type="EMBL" id="CM044706">
    <property type="protein sequence ID" value="KAI5658728.1"/>
    <property type="molecule type" value="Genomic_DNA"/>
</dbReference>
<comment type="caution">
    <text evidence="1">The sequence shown here is derived from an EMBL/GenBank/DDBJ whole genome shotgun (WGS) entry which is preliminary data.</text>
</comment>
<gene>
    <name evidence="1" type="ORF">M9H77_27521</name>
</gene>
<sequence length="506" mass="57546">MADIKEENAQEPHYVTLETPKVEKQVETDEENPQKTKTKRVASLDIFRGLTVALMVLVDDAGGEWPVIGHAPWNGCNLADFVMPFYLFIVGMAIALALKRVPSRMVATRKVILRTLKLLFWGLLLQGGYSHAPDKLTYGVDMKMIRWCGILQRIALAYLVVALLEISTSSQQKSLSRGWFSIFKMYYWNWIAGACVLIIYTTVLYGTYVPDWQFRVRNENTIDFGKILTVTCNVRGKLNPPCNAVGYVDRKVLGINHVYQHPAWKRSKDCTYNSPHEGPFRADAPAWCVAPFEPEGILSSISAILSTIIGVHFGHVLIHMKDHSSRLQQWVVMGFALLILGIILHFTDAIPLNKQLYTFSYVCVTAGAASLVFSAFYIMFDIWNWKYPFLPLKWIGMNAMLVYVMAAEGIFAGFINGWYYDDPHNTLVLHFAFCYIYPSHAFFFSLLLVHHKSRTHCYKNCCALSNPFFMISHGLSPYQVNLAPICFNRSKFFGSCPQSQEDDSWA</sequence>
<proteinExistence type="predicted"/>
<name>A0ACC0AFG5_CATRO</name>